<keyword evidence="4" id="KW-0804">Transcription</keyword>
<evidence type="ECO:0000256" key="4">
    <source>
        <dbReference type="ARBA" id="ARBA00023163"/>
    </source>
</evidence>
<evidence type="ECO:0000313" key="6">
    <source>
        <dbReference type="EMBL" id="GJH30062.1"/>
    </source>
</evidence>
<accession>A0AA37II26</accession>
<dbReference type="Gene3D" id="3.40.190.10">
    <property type="entry name" value="Periplasmic binding protein-like II"/>
    <property type="match status" value="2"/>
</dbReference>
<dbReference type="PROSITE" id="PS50931">
    <property type="entry name" value="HTH_LYSR"/>
    <property type="match status" value="1"/>
</dbReference>
<dbReference type="RefSeq" id="WP_238217683.1">
    <property type="nucleotide sequence ID" value="NZ_BPUS01000030.1"/>
</dbReference>
<keyword evidence="2" id="KW-0805">Transcription regulation</keyword>
<dbReference type="PANTHER" id="PTHR30419">
    <property type="entry name" value="HTH-TYPE TRANSCRIPTIONAL REGULATOR YBHD"/>
    <property type="match status" value="1"/>
</dbReference>
<reference evidence="6" key="1">
    <citation type="submission" date="2022-09" db="EMBL/GenBank/DDBJ databases">
        <title>Isolation and characterization of 3-chlorobenzoate degrading bacteria from soils in Shizuoka.</title>
        <authorList>
            <person name="Ifat A."/>
            <person name="Ogawa N."/>
            <person name="Kimbara K."/>
            <person name="Moriuchi R."/>
            <person name="Dohra H."/>
            <person name="Shintani M."/>
        </authorList>
    </citation>
    <scope>NUCLEOTIDE SEQUENCE</scope>
    <source>
        <strain evidence="6">19CS4-2</strain>
    </source>
</reference>
<dbReference type="Pfam" id="PF00126">
    <property type="entry name" value="HTH_1"/>
    <property type="match status" value="1"/>
</dbReference>
<dbReference type="Proteomes" id="UP001055111">
    <property type="component" value="Unassembled WGS sequence"/>
</dbReference>
<dbReference type="GO" id="GO:0005829">
    <property type="term" value="C:cytosol"/>
    <property type="evidence" value="ECO:0007669"/>
    <property type="project" value="TreeGrafter"/>
</dbReference>
<dbReference type="PRINTS" id="PR00039">
    <property type="entry name" value="HTHLYSR"/>
</dbReference>
<feature type="domain" description="HTH lysR-type" evidence="5">
    <location>
        <begin position="1"/>
        <end position="58"/>
    </location>
</feature>
<dbReference type="Pfam" id="PF03466">
    <property type="entry name" value="LysR_substrate"/>
    <property type="match status" value="1"/>
</dbReference>
<dbReference type="InterPro" id="IPR050950">
    <property type="entry name" value="HTH-type_LysR_regulators"/>
</dbReference>
<sequence>MDPRKLVYLATVVERGSLAKAAAQLSVSQPALSKSMDRLEAELGVKLLERGAGGVTPTKAGERIYSHARYIRDEMDFAKTRIQGSNKQSEILTVGILPSLASSVVATAVGNWKAQHPGVLLRVVEKVQVELLLGLLRGEFDFIAARTEFFDISFEGLKQRVLFRDRLCVFARSSHPLLRLDNPTWADLVEYPWVCPMVGWPQRTILEKVVASEGVEPPRNLVESASIGFTRSLVATSDHLAMLPAHSAKTDVDEGKITALPISLPVLKRDIAVIFREGSPPDPIGKDLINAIGEVGSIMSKY</sequence>
<comment type="similarity">
    <text evidence="1">Belongs to the LysR transcriptional regulatory family.</text>
</comment>
<dbReference type="GO" id="GO:0003677">
    <property type="term" value="F:DNA binding"/>
    <property type="evidence" value="ECO:0007669"/>
    <property type="project" value="UniProtKB-KW"/>
</dbReference>
<evidence type="ECO:0000256" key="2">
    <source>
        <dbReference type="ARBA" id="ARBA00023015"/>
    </source>
</evidence>
<dbReference type="Gene3D" id="1.10.10.10">
    <property type="entry name" value="Winged helix-like DNA-binding domain superfamily/Winged helix DNA-binding domain"/>
    <property type="match status" value="1"/>
</dbReference>
<evidence type="ECO:0000256" key="1">
    <source>
        <dbReference type="ARBA" id="ARBA00009437"/>
    </source>
</evidence>
<keyword evidence="3" id="KW-0238">DNA-binding</keyword>
<evidence type="ECO:0000256" key="3">
    <source>
        <dbReference type="ARBA" id="ARBA00023125"/>
    </source>
</evidence>
<organism evidence="6 7">
    <name type="scientific">Caballeronia novacaledonica</name>
    <dbReference type="NCBI Taxonomy" id="1544861"/>
    <lineage>
        <taxon>Bacteria</taxon>
        <taxon>Pseudomonadati</taxon>
        <taxon>Pseudomonadota</taxon>
        <taxon>Betaproteobacteria</taxon>
        <taxon>Burkholderiales</taxon>
        <taxon>Burkholderiaceae</taxon>
        <taxon>Caballeronia</taxon>
    </lineage>
</organism>
<evidence type="ECO:0000259" key="5">
    <source>
        <dbReference type="PROSITE" id="PS50931"/>
    </source>
</evidence>
<dbReference type="EMBL" id="BPUS01000030">
    <property type="protein sequence ID" value="GJH30062.1"/>
    <property type="molecule type" value="Genomic_DNA"/>
</dbReference>
<dbReference type="InterPro" id="IPR036390">
    <property type="entry name" value="WH_DNA-bd_sf"/>
</dbReference>
<dbReference type="InterPro" id="IPR005119">
    <property type="entry name" value="LysR_subst-bd"/>
</dbReference>
<dbReference type="PANTHER" id="PTHR30419:SF8">
    <property type="entry name" value="NITROGEN ASSIMILATION TRANSCRIPTIONAL ACTIVATOR-RELATED"/>
    <property type="match status" value="1"/>
</dbReference>
<dbReference type="GO" id="GO:0003700">
    <property type="term" value="F:DNA-binding transcription factor activity"/>
    <property type="evidence" value="ECO:0007669"/>
    <property type="project" value="InterPro"/>
</dbReference>
<dbReference type="SUPFAM" id="SSF46785">
    <property type="entry name" value="Winged helix' DNA-binding domain"/>
    <property type="match status" value="1"/>
</dbReference>
<protein>
    <submittedName>
        <fullName evidence="6">LysR family transcriptional regulator</fullName>
    </submittedName>
</protein>
<gene>
    <name evidence="6" type="ORF">CBA19CS42_36120</name>
</gene>
<dbReference type="AlphaFoldDB" id="A0AA37II26"/>
<evidence type="ECO:0000313" key="7">
    <source>
        <dbReference type="Proteomes" id="UP001055111"/>
    </source>
</evidence>
<dbReference type="FunFam" id="1.10.10.10:FF:000001">
    <property type="entry name" value="LysR family transcriptional regulator"/>
    <property type="match status" value="1"/>
</dbReference>
<comment type="caution">
    <text evidence="6">The sequence shown here is derived from an EMBL/GenBank/DDBJ whole genome shotgun (WGS) entry which is preliminary data.</text>
</comment>
<name>A0AA37II26_9BURK</name>
<dbReference type="SUPFAM" id="SSF53850">
    <property type="entry name" value="Periplasmic binding protein-like II"/>
    <property type="match status" value="1"/>
</dbReference>
<proteinExistence type="inferred from homology"/>
<dbReference type="InterPro" id="IPR000847">
    <property type="entry name" value="LysR_HTH_N"/>
</dbReference>
<dbReference type="InterPro" id="IPR036388">
    <property type="entry name" value="WH-like_DNA-bd_sf"/>
</dbReference>